<comment type="caution">
    <text evidence="3">The sequence shown here is derived from an EMBL/GenBank/DDBJ whole genome shotgun (WGS) entry which is preliminary data.</text>
</comment>
<dbReference type="EMBL" id="UWOC01000137">
    <property type="protein sequence ID" value="VCU08174.1"/>
    <property type="molecule type" value="Genomic_DNA"/>
</dbReference>
<gene>
    <name evidence="3" type="ORF">RHODGE_RHODGE_02033</name>
</gene>
<evidence type="ECO:0000313" key="4">
    <source>
        <dbReference type="Proteomes" id="UP000289200"/>
    </source>
</evidence>
<feature type="domain" description="DUF1468" evidence="2">
    <location>
        <begin position="15"/>
        <end position="170"/>
    </location>
</feature>
<proteinExistence type="predicted"/>
<protein>
    <recommendedName>
        <fullName evidence="2">DUF1468 domain-containing protein</fullName>
    </recommendedName>
</protein>
<reference evidence="4" key="1">
    <citation type="submission" date="2018-10" db="EMBL/GenBank/DDBJ databases">
        <authorList>
            <person name="Peiro R."/>
            <person name="Begona"/>
            <person name="Cbmso G."/>
            <person name="Lopez M."/>
            <person name="Gonzalez S."/>
            <person name="Sacristan E."/>
            <person name="Castillo E."/>
        </authorList>
    </citation>
    <scope>NUCLEOTIDE SEQUENCE [LARGE SCALE GENOMIC DNA]</scope>
</reference>
<keyword evidence="1" id="KW-0812">Transmembrane</keyword>
<dbReference type="AlphaFoldDB" id="A0A3S4AZT8"/>
<dbReference type="Proteomes" id="UP000289200">
    <property type="component" value="Unassembled WGS sequence"/>
</dbReference>
<keyword evidence="4" id="KW-1185">Reference proteome</keyword>
<feature type="transmembrane region" description="Helical" evidence="1">
    <location>
        <begin position="145"/>
        <end position="161"/>
    </location>
</feature>
<name>A0A3S4AZT8_9BRAD</name>
<dbReference type="OrthoDB" id="7347328at2"/>
<dbReference type="InterPro" id="IPR009936">
    <property type="entry name" value="DUF1468"/>
</dbReference>
<dbReference type="Pfam" id="PF07331">
    <property type="entry name" value="TctB"/>
    <property type="match status" value="1"/>
</dbReference>
<accession>A0A3S4AZT8</accession>
<sequence>MSSLRLYATRARVEGLVILLVGLGYLWEAHSVPEFYHVPGVPGPTTFPYLLGVIFAVCGAWLLVSPKDLIERLTKEPDAGTALPATAAEPRRGLVARVASEWHLIAMWTVILGYLWTMPDLGFPLATFAVLVVFFYLLGETRWHVVLGLAIASTAIIYVTFKTGLNVRLPLGVLDVQAGQ</sequence>
<feature type="transmembrane region" description="Helical" evidence="1">
    <location>
        <begin position="121"/>
        <end position="138"/>
    </location>
</feature>
<organism evidence="3 4">
    <name type="scientific">Rhodoplanes serenus</name>
    <dbReference type="NCBI Taxonomy" id="200615"/>
    <lineage>
        <taxon>Bacteria</taxon>
        <taxon>Pseudomonadati</taxon>
        <taxon>Pseudomonadota</taxon>
        <taxon>Alphaproteobacteria</taxon>
        <taxon>Hyphomicrobiales</taxon>
        <taxon>Nitrobacteraceae</taxon>
        <taxon>Rhodoplanes</taxon>
    </lineage>
</organism>
<keyword evidence="1" id="KW-1133">Transmembrane helix</keyword>
<evidence type="ECO:0000313" key="3">
    <source>
        <dbReference type="EMBL" id="VCU08174.1"/>
    </source>
</evidence>
<dbReference type="RefSeq" id="WP_129608883.1">
    <property type="nucleotide sequence ID" value="NZ_UWOC01000137.1"/>
</dbReference>
<evidence type="ECO:0000259" key="2">
    <source>
        <dbReference type="Pfam" id="PF07331"/>
    </source>
</evidence>
<feature type="transmembrane region" description="Helical" evidence="1">
    <location>
        <begin position="94"/>
        <end position="115"/>
    </location>
</feature>
<keyword evidence="1" id="KW-0472">Membrane</keyword>
<feature type="transmembrane region" description="Helical" evidence="1">
    <location>
        <begin position="47"/>
        <end position="64"/>
    </location>
</feature>
<evidence type="ECO:0000256" key="1">
    <source>
        <dbReference type="SAM" id="Phobius"/>
    </source>
</evidence>